<proteinExistence type="predicted"/>
<dbReference type="EMBL" id="BOMG01000023">
    <property type="protein sequence ID" value="GID52660.1"/>
    <property type="molecule type" value="Genomic_DNA"/>
</dbReference>
<evidence type="ECO:0000313" key="3">
    <source>
        <dbReference type="Proteomes" id="UP000612282"/>
    </source>
</evidence>
<evidence type="ECO:0000313" key="2">
    <source>
        <dbReference type="EMBL" id="GID52660.1"/>
    </source>
</evidence>
<feature type="compositionally biased region" description="Low complexity" evidence="1">
    <location>
        <begin position="238"/>
        <end position="249"/>
    </location>
</feature>
<evidence type="ECO:0000256" key="1">
    <source>
        <dbReference type="SAM" id="MobiDB-lite"/>
    </source>
</evidence>
<organism evidence="2 3">
    <name type="scientific">Actinoplanes couchii</name>
    <dbReference type="NCBI Taxonomy" id="403638"/>
    <lineage>
        <taxon>Bacteria</taxon>
        <taxon>Bacillati</taxon>
        <taxon>Actinomycetota</taxon>
        <taxon>Actinomycetes</taxon>
        <taxon>Micromonosporales</taxon>
        <taxon>Micromonosporaceae</taxon>
        <taxon>Actinoplanes</taxon>
    </lineage>
</organism>
<accession>A0ABQ3X2D4</accession>
<name>A0ABQ3X2D4_9ACTN</name>
<dbReference type="Proteomes" id="UP000612282">
    <property type="component" value="Unassembled WGS sequence"/>
</dbReference>
<protein>
    <submittedName>
        <fullName evidence="2">Uncharacterized protein</fullName>
    </submittedName>
</protein>
<reference evidence="2 3" key="1">
    <citation type="submission" date="2021-01" db="EMBL/GenBank/DDBJ databases">
        <title>Whole genome shotgun sequence of Actinoplanes couchii NBRC 106145.</title>
        <authorList>
            <person name="Komaki H."/>
            <person name="Tamura T."/>
        </authorList>
    </citation>
    <scope>NUCLEOTIDE SEQUENCE [LARGE SCALE GENOMIC DNA]</scope>
    <source>
        <strain evidence="2 3">NBRC 106145</strain>
    </source>
</reference>
<gene>
    <name evidence="2" type="ORF">Aco03nite_010640</name>
</gene>
<sequence length="249" mass="25757">MARFSPVPWEASNGMRQLPLPTPCPRAVHTSAVARTALVLAGAVLAGGLSGTGPAAATVTYDFDTGIGFVGSADLIKGFGWKAGRLTRKVAEIEFQEGMYIEEIWSVTCRAGAAPFTANRAQQAMKEFLTATAEHGPKRVLTGFRLSGAKAAISSTTAPFEVGGPCPDPAQGDTVRTLRQTATTTTRNLIAVTDDESATLIETRTGTPRPGSTPQAGGTPRPAGTAKPGSPSRSSAQPRPGAPRTGPTR</sequence>
<feature type="region of interest" description="Disordered" evidence="1">
    <location>
        <begin position="194"/>
        <end position="249"/>
    </location>
</feature>
<keyword evidence="3" id="KW-1185">Reference proteome</keyword>
<feature type="compositionally biased region" description="Low complexity" evidence="1">
    <location>
        <begin position="203"/>
        <end position="214"/>
    </location>
</feature>
<comment type="caution">
    <text evidence="2">The sequence shown here is derived from an EMBL/GenBank/DDBJ whole genome shotgun (WGS) entry which is preliminary data.</text>
</comment>